<dbReference type="InterPro" id="IPR007163">
    <property type="entry name" value="VCA0040-like"/>
</dbReference>
<organism evidence="2 3">
    <name type="scientific">Natronoglomus mannanivorans</name>
    <dbReference type="NCBI Taxonomy" id="2979990"/>
    <lineage>
        <taxon>Archaea</taxon>
        <taxon>Methanobacteriati</taxon>
        <taxon>Methanobacteriota</taxon>
        <taxon>Stenosarchaea group</taxon>
        <taxon>Halobacteria</taxon>
        <taxon>Halobacteriales</taxon>
        <taxon>Natrialbaceae</taxon>
        <taxon>Natronoglomus</taxon>
    </lineage>
</organism>
<dbReference type="Pfam" id="PF04018">
    <property type="entry name" value="VCA0040-like"/>
    <property type="match status" value="1"/>
</dbReference>
<comment type="caution">
    <text evidence="2">The sequence shown here is derived from an EMBL/GenBank/DDBJ whole genome shotgun (WGS) entry which is preliminary data.</text>
</comment>
<name>A0ABT2QA05_9EURY</name>
<keyword evidence="1" id="KW-0812">Transmembrane</keyword>
<dbReference type="PANTHER" id="PTHR37308">
    <property type="entry name" value="INTEGRAL MEMBRANE PROTEIN"/>
    <property type="match status" value="1"/>
</dbReference>
<dbReference type="Proteomes" id="UP001320972">
    <property type="component" value="Unassembled WGS sequence"/>
</dbReference>
<protein>
    <submittedName>
        <fullName evidence="2">DUF368 domain-containing protein</fullName>
    </submittedName>
</protein>
<feature type="transmembrane region" description="Helical" evidence="1">
    <location>
        <begin position="206"/>
        <end position="227"/>
    </location>
</feature>
<sequence>MGTADAVPGVSGGTVALLLGFYERLVTAIAAITPGRVRTICRGYDPESRSEARGAVDEMDLAFLVPLGLGMVSAVVLVAGAVTALSDSHPVALFGFFVGLIAVSAIVLGRELEFSGPRSIAAGVGGAVLAFGLAGGLTVLDGTGLAVIAFVGAVSMSAMILPGLSGSLLLLLFGQYVYLSGQLTAFVSAIVDVLRGGSLEAVVDPGTTVVVFVFGGFVGVLTIARVVRLALERARAVTLAFLVGLIAGSVRAPVVEAGAHVDGWTAATVGPLLGWAVIGGALVFAVDRLVGGFSPE</sequence>
<dbReference type="EMBL" id="JAOPKB010000001">
    <property type="protein sequence ID" value="MCU4971765.1"/>
    <property type="molecule type" value="Genomic_DNA"/>
</dbReference>
<gene>
    <name evidence="2" type="ORF">OB955_03305</name>
</gene>
<feature type="transmembrane region" description="Helical" evidence="1">
    <location>
        <begin position="272"/>
        <end position="290"/>
    </location>
</feature>
<dbReference type="RefSeq" id="WP_338006943.1">
    <property type="nucleotide sequence ID" value="NZ_JAOPKB010000001.1"/>
</dbReference>
<feature type="transmembrane region" description="Helical" evidence="1">
    <location>
        <begin position="120"/>
        <end position="139"/>
    </location>
</feature>
<proteinExistence type="predicted"/>
<feature type="transmembrane region" description="Helical" evidence="1">
    <location>
        <begin position="234"/>
        <end position="252"/>
    </location>
</feature>
<dbReference type="PANTHER" id="PTHR37308:SF1">
    <property type="entry name" value="POLYPRENYL-PHOSPHATE TRANSPORTER"/>
    <property type="match status" value="1"/>
</dbReference>
<keyword evidence="1" id="KW-0472">Membrane</keyword>
<evidence type="ECO:0000313" key="2">
    <source>
        <dbReference type="EMBL" id="MCU4971765.1"/>
    </source>
</evidence>
<reference evidence="2 3" key="1">
    <citation type="submission" date="2022-09" db="EMBL/GenBank/DDBJ databases">
        <title>Enrichment on poylsaccharides allowed isolation of novel metabolic and taxonomic groups of Haloarchaea.</title>
        <authorList>
            <person name="Sorokin D.Y."/>
            <person name="Elcheninov A.G."/>
            <person name="Khizhniak T.V."/>
            <person name="Kolganova T.V."/>
            <person name="Kublanov I.V."/>
        </authorList>
    </citation>
    <scope>NUCLEOTIDE SEQUENCE [LARGE SCALE GENOMIC DNA]</scope>
    <source>
        <strain evidence="2 3">AArc-m2/3/4</strain>
    </source>
</reference>
<keyword evidence="1" id="KW-1133">Transmembrane helix</keyword>
<evidence type="ECO:0000256" key="1">
    <source>
        <dbReference type="SAM" id="Phobius"/>
    </source>
</evidence>
<accession>A0ABT2QA05</accession>
<feature type="transmembrane region" description="Helical" evidence="1">
    <location>
        <begin position="145"/>
        <end position="164"/>
    </location>
</feature>
<feature type="transmembrane region" description="Helical" evidence="1">
    <location>
        <begin position="176"/>
        <end position="194"/>
    </location>
</feature>
<evidence type="ECO:0000313" key="3">
    <source>
        <dbReference type="Proteomes" id="UP001320972"/>
    </source>
</evidence>
<feature type="transmembrane region" description="Helical" evidence="1">
    <location>
        <begin position="61"/>
        <end position="85"/>
    </location>
</feature>
<keyword evidence="3" id="KW-1185">Reference proteome</keyword>
<feature type="transmembrane region" description="Helical" evidence="1">
    <location>
        <begin position="91"/>
        <end position="108"/>
    </location>
</feature>